<feature type="domain" description="HTH tetR-type" evidence="6">
    <location>
        <begin position="10"/>
        <end position="70"/>
    </location>
</feature>
<dbReference type="PROSITE" id="PS50977">
    <property type="entry name" value="HTH_TETR_2"/>
    <property type="match status" value="1"/>
</dbReference>
<sequence length="213" mass="22658">MPRITAERREARRIEILAAARRCFSRDGFHQTSMPDIAREAGLSAGAFYRYFPSKEDVILEIAGQAFGAMAGRIAAVGEDGSPAGIADIVAAVVGPMSGPTIELGPGDVAPTDELARCGVQAWGELMRHDTLRNRAAAAFDVLRARVAEVLRRGQVAGDVPADLEPDHGARVVMALLPGFVLQRQAFGLDDADGFVRAVDTLLGRTPPSEQPV</sequence>
<dbReference type="Gene3D" id="1.10.357.10">
    <property type="entry name" value="Tetracycline Repressor, domain 2"/>
    <property type="match status" value="1"/>
</dbReference>
<dbReference type="PANTHER" id="PTHR30055">
    <property type="entry name" value="HTH-TYPE TRANSCRIPTIONAL REGULATOR RUTR"/>
    <property type="match status" value="1"/>
</dbReference>
<dbReference type="InterPro" id="IPR039538">
    <property type="entry name" value="BetI_C"/>
</dbReference>
<keyword evidence="2" id="KW-0805">Transcription regulation</keyword>
<feature type="DNA-binding region" description="H-T-H motif" evidence="5">
    <location>
        <begin position="33"/>
        <end position="52"/>
    </location>
</feature>
<dbReference type="Pfam" id="PF00440">
    <property type="entry name" value="TetR_N"/>
    <property type="match status" value="1"/>
</dbReference>
<dbReference type="InterPro" id="IPR050109">
    <property type="entry name" value="HTH-type_TetR-like_transc_reg"/>
</dbReference>
<dbReference type="InterPro" id="IPR009057">
    <property type="entry name" value="Homeodomain-like_sf"/>
</dbReference>
<name>A0ABS8P6N8_9PSEU</name>
<evidence type="ECO:0000259" key="6">
    <source>
        <dbReference type="PROSITE" id="PS50977"/>
    </source>
</evidence>
<dbReference type="InterPro" id="IPR036271">
    <property type="entry name" value="Tet_transcr_reg_TetR-rel_C_sf"/>
</dbReference>
<dbReference type="EMBL" id="JAJNDB010000002">
    <property type="protein sequence ID" value="MCD2193917.1"/>
    <property type="molecule type" value="Genomic_DNA"/>
</dbReference>
<dbReference type="PANTHER" id="PTHR30055:SF229">
    <property type="entry name" value="HTH-TYPE TRANSCRIPTIONAL REPRESSOR RV1474C"/>
    <property type="match status" value="1"/>
</dbReference>
<dbReference type="PRINTS" id="PR00455">
    <property type="entry name" value="HTHTETR"/>
</dbReference>
<comment type="caution">
    <text evidence="7">The sequence shown here is derived from an EMBL/GenBank/DDBJ whole genome shotgun (WGS) entry which is preliminary data.</text>
</comment>
<evidence type="ECO:0000256" key="5">
    <source>
        <dbReference type="PROSITE-ProRule" id="PRU00335"/>
    </source>
</evidence>
<dbReference type="PROSITE" id="PS01081">
    <property type="entry name" value="HTH_TETR_1"/>
    <property type="match status" value="1"/>
</dbReference>
<evidence type="ECO:0000256" key="2">
    <source>
        <dbReference type="ARBA" id="ARBA00023015"/>
    </source>
</evidence>
<dbReference type="InterPro" id="IPR023772">
    <property type="entry name" value="DNA-bd_HTH_TetR-type_CS"/>
</dbReference>
<reference evidence="7 8" key="1">
    <citation type="submission" date="2021-11" db="EMBL/GenBank/DDBJ databases">
        <title>Draft genome sequence of Actinomycetospora sp. SF1 isolated from the rhizosphere soil.</title>
        <authorList>
            <person name="Duangmal K."/>
            <person name="Chantavorakit T."/>
        </authorList>
    </citation>
    <scope>NUCLEOTIDE SEQUENCE [LARGE SCALE GENOMIC DNA]</scope>
    <source>
        <strain evidence="7 8">TBRC 5722</strain>
    </source>
</reference>
<dbReference type="Pfam" id="PF13977">
    <property type="entry name" value="TetR_C_6"/>
    <property type="match status" value="1"/>
</dbReference>
<accession>A0ABS8P6N8</accession>
<dbReference type="RefSeq" id="WP_230733319.1">
    <property type="nucleotide sequence ID" value="NZ_JAJNDB010000002.1"/>
</dbReference>
<dbReference type="SUPFAM" id="SSF48498">
    <property type="entry name" value="Tetracyclin repressor-like, C-terminal domain"/>
    <property type="match status" value="1"/>
</dbReference>
<dbReference type="SUPFAM" id="SSF46689">
    <property type="entry name" value="Homeodomain-like"/>
    <property type="match status" value="1"/>
</dbReference>
<protein>
    <submittedName>
        <fullName evidence="7">TetR/AcrR family transcriptional regulator</fullName>
    </submittedName>
</protein>
<evidence type="ECO:0000313" key="7">
    <source>
        <dbReference type="EMBL" id="MCD2193917.1"/>
    </source>
</evidence>
<evidence type="ECO:0000256" key="4">
    <source>
        <dbReference type="ARBA" id="ARBA00023163"/>
    </source>
</evidence>
<evidence type="ECO:0000256" key="3">
    <source>
        <dbReference type="ARBA" id="ARBA00023125"/>
    </source>
</evidence>
<keyword evidence="3 5" id="KW-0238">DNA-binding</keyword>
<keyword evidence="1" id="KW-0678">Repressor</keyword>
<evidence type="ECO:0000256" key="1">
    <source>
        <dbReference type="ARBA" id="ARBA00022491"/>
    </source>
</evidence>
<proteinExistence type="predicted"/>
<organism evidence="7 8">
    <name type="scientific">Actinomycetospora endophytica</name>
    <dbReference type="NCBI Taxonomy" id="2291215"/>
    <lineage>
        <taxon>Bacteria</taxon>
        <taxon>Bacillati</taxon>
        <taxon>Actinomycetota</taxon>
        <taxon>Actinomycetes</taxon>
        <taxon>Pseudonocardiales</taxon>
        <taxon>Pseudonocardiaceae</taxon>
        <taxon>Actinomycetospora</taxon>
    </lineage>
</organism>
<keyword evidence="4" id="KW-0804">Transcription</keyword>
<keyword evidence="8" id="KW-1185">Reference proteome</keyword>
<dbReference type="InterPro" id="IPR001647">
    <property type="entry name" value="HTH_TetR"/>
</dbReference>
<dbReference type="Proteomes" id="UP001199469">
    <property type="component" value="Unassembled WGS sequence"/>
</dbReference>
<evidence type="ECO:0000313" key="8">
    <source>
        <dbReference type="Proteomes" id="UP001199469"/>
    </source>
</evidence>
<gene>
    <name evidence="7" type="ORF">LQ327_11075</name>
</gene>